<reference evidence="1 2" key="1">
    <citation type="submission" date="2017-11" db="EMBL/GenBank/DDBJ databases">
        <title>De novo assembly and phasing of dikaryotic genomes from two isolates of Puccinia coronata f. sp. avenae, the causal agent of oat crown rust.</title>
        <authorList>
            <person name="Miller M.E."/>
            <person name="Zhang Y."/>
            <person name="Omidvar V."/>
            <person name="Sperschneider J."/>
            <person name="Schwessinger B."/>
            <person name="Raley C."/>
            <person name="Palmer J.M."/>
            <person name="Garnica D."/>
            <person name="Upadhyaya N."/>
            <person name="Rathjen J."/>
            <person name="Taylor J.M."/>
            <person name="Park R.F."/>
            <person name="Dodds P.N."/>
            <person name="Hirsch C.D."/>
            <person name="Kianian S.F."/>
            <person name="Figueroa M."/>
        </authorList>
    </citation>
    <scope>NUCLEOTIDE SEQUENCE [LARGE SCALE GENOMIC DNA]</scope>
    <source>
        <strain evidence="1">12SD80</strain>
    </source>
</reference>
<evidence type="ECO:0000313" key="1">
    <source>
        <dbReference type="EMBL" id="PLW41307.1"/>
    </source>
</evidence>
<protein>
    <submittedName>
        <fullName evidence="1">Uncharacterized protein</fullName>
    </submittedName>
</protein>
<evidence type="ECO:0000313" key="2">
    <source>
        <dbReference type="Proteomes" id="UP000235392"/>
    </source>
</evidence>
<organism evidence="1 2">
    <name type="scientific">Puccinia coronata f. sp. avenae</name>
    <dbReference type="NCBI Taxonomy" id="200324"/>
    <lineage>
        <taxon>Eukaryota</taxon>
        <taxon>Fungi</taxon>
        <taxon>Dikarya</taxon>
        <taxon>Basidiomycota</taxon>
        <taxon>Pucciniomycotina</taxon>
        <taxon>Pucciniomycetes</taxon>
        <taxon>Pucciniales</taxon>
        <taxon>Pucciniaceae</taxon>
        <taxon>Puccinia</taxon>
    </lineage>
</organism>
<accession>A0A2N5UUI1</accession>
<gene>
    <name evidence="1" type="ORF">PCASD_10840</name>
</gene>
<name>A0A2N5UUI1_9BASI</name>
<sequence length="244" mass="26953">MVTLIAFTPPCTLHLSVTPHLNQTPLSFINRTNYFKPHPLQNTPPSNLIFTVQRHHALIPFTTRCTMNSDSPPQDFIHFSGKFAPIYPTPLQIITSLYSSDSGHSTLQPGTTYAVRGDLTLLDNDDTHTLQFDPGHLLPLYLPSQPGEPDDAILIESVGTIQSIHYSASLTQHGIVKLAVVAHHLSGFGQNIVIEYTFFPTLFTAEFAGQLMLGHKMRVAGELVLWKPDACLITVEAEVAEMLN</sequence>
<dbReference type="Proteomes" id="UP000235392">
    <property type="component" value="Unassembled WGS sequence"/>
</dbReference>
<proteinExistence type="predicted"/>
<comment type="caution">
    <text evidence="1">The sequence shown here is derived from an EMBL/GenBank/DDBJ whole genome shotgun (WGS) entry which is preliminary data.</text>
</comment>
<dbReference type="EMBL" id="PGCI01000091">
    <property type="protein sequence ID" value="PLW41307.1"/>
    <property type="molecule type" value="Genomic_DNA"/>
</dbReference>
<dbReference type="AlphaFoldDB" id="A0A2N5UUI1"/>